<reference evidence="2 3" key="1">
    <citation type="journal article" date="2019" name="Int. J. Syst. Evol. Microbiol.">
        <title>The Global Catalogue of Microorganisms (GCM) 10K type strain sequencing project: providing services to taxonomists for standard genome sequencing and annotation.</title>
        <authorList>
            <consortium name="The Broad Institute Genomics Platform"/>
            <consortium name="The Broad Institute Genome Sequencing Center for Infectious Disease"/>
            <person name="Wu L."/>
            <person name="Ma J."/>
        </authorList>
    </citation>
    <scope>NUCLEOTIDE SEQUENCE [LARGE SCALE GENOMIC DNA]</scope>
    <source>
        <strain evidence="2 3">JCM 14545</strain>
    </source>
</reference>
<evidence type="ECO:0000313" key="3">
    <source>
        <dbReference type="Proteomes" id="UP001501116"/>
    </source>
</evidence>
<feature type="compositionally biased region" description="Polar residues" evidence="1">
    <location>
        <begin position="1"/>
        <end position="10"/>
    </location>
</feature>
<protein>
    <submittedName>
        <fullName evidence="2">Uncharacterized protein</fullName>
    </submittedName>
</protein>
<name>A0ABN2S5M2_9PSEU</name>
<gene>
    <name evidence="2" type="ORF">GCM10009754_66800</name>
</gene>
<organism evidence="2 3">
    <name type="scientific">Amycolatopsis minnesotensis</name>
    <dbReference type="NCBI Taxonomy" id="337894"/>
    <lineage>
        <taxon>Bacteria</taxon>
        <taxon>Bacillati</taxon>
        <taxon>Actinomycetota</taxon>
        <taxon>Actinomycetes</taxon>
        <taxon>Pseudonocardiales</taxon>
        <taxon>Pseudonocardiaceae</taxon>
        <taxon>Amycolatopsis</taxon>
    </lineage>
</organism>
<sequence length="103" mass="11148">MNGLTPTQACGASGNKRAQPDERGLASNMDDSPPFRCFPLAVPNGSAHCGRVRRARVMPTGYAFEEREAVAVTVRIPYFGRVATTLSQVQSRARLPYGDHRGA</sequence>
<comment type="caution">
    <text evidence="2">The sequence shown here is derived from an EMBL/GenBank/DDBJ whole genome shotgun (WGS) entry which is preliminary data.</text>
</comment>
<feature type="region of interest" description="Disordered" evidence="1">
    <location>
        <begin position="1"/>
        <end position="30"/>
    </location>
</feature>
<evidence type="ECO:0000256" key="1">
    <source>
        <dbReference type="SAM" id="MobiDB-lite"/>
    </source>
</evidence>
<proteinExistence type="predicted"/>
<dbReference type="EMBL" id="BAAANN010000033">
    <property type="protein sequence ID" value="GAA1980757.1"/>
    <property type="molecule type" value="Genomic_DNA"/>
</dbReference>
<keyword evidence="3" id="KW-1185">Reference proteome</keyword>
<evidence type="ECO:0000313" key="2">
    <source>
        <dbReference type="EMBL" id="GAA1980757.1"/>
    </source>
</evidence>
<dbReference type="Proteomes" id="UP001501116">
    <property type="component" value="Unassembled WGS sequence"/>
</dbReference>
<accession>A0ABN2S5M2</accession>